<organism evidence="1 3">
    <name type="scientific">Pyrodictium delaneyi</name>
    <dbReference type="NCBI Taxonomy" id="1273541"/>
    <lineage>
        <taxon>Archaea</taxon>
        <taxon>Thermoproteota</taxon>
        <taxon>Thermoprotei</taxon>
        <taxon>Desulfurococcales</taxon>
        <taxon>Pyrodictiaceae</taxon>
        <taxon>Pyrodictium</taxon>
    </lineage>
</organism>
<reference evidence="1 3" key="1">
    <citation type="submission" date="2015-10" db="EMBL/GenBank/DDBJ databases">
        <title>Complete genome sequence of hyperthermophilic archaeon Pyrodictium delaneyi Su06.</title>
        <authorList>
            <person name="Jung J.-H."/>
            <person name="Lin J."/>
            <person name="Holden J.F."/>
            <person name="Park C.-S."/>
        </authorList>
    </citation>
    <scope>NUCLEOTIDE SEQUENCE [LARGE SCALE GENOMIC DNA]</scope>
    <source>
        <strain evidence="1 3">Su06</strain>
    </source>
</reference>
<reference evidence="2 4" key="2">
    <citation type="submission" date="2017-05" db="EMBL/GenBank/DDBJ databases">
        <title>The draft genome of the hyperthermophilic archaeon 'Pyrodictium delaneyi strain Hulk', an iron and nitrate reducer, reveals the capacity for sulfate reduction.</title>
        <authorList>
            <person name="Demey L.M."/>
            <person name="Miller C."/>
            <person name="Manzella M."/>
            <person name="Reguera G."/>
            <person name="Kashefi K."/>
        </authorList>
    </citation>
    <scope>NUCLEOTIDE SEQUENCE [LARGE SCALE GENOMIC DNA]</scope>
    <source>
        <strain evidence="2 4">Hulk</strain>
    </source>
</reference>
<dbReference type="InterPro" id="IPR036280">
    <property type="entry name" value="Multihaem_cyt_sf"/>
</dbReference>
<evidence type="ECO:0000313" key="1">
    <source>
        <dbReference type="EMBL" id="ALL01304.1"/>
    </source>
</evidence>
<dbReference type="EMBL" id="CP013011">
    <property type="protein sequence ID" value="ALL01304.1"/>
    <property type="molecule type" value="Genomic_DNA"/>
</dbReference>
<dbReference type="OrthoDB" id="51481at2157"/>
<dbReference type="GeneID" id="26099598"/>
<dbReference type="RefSeq" id="WP_055409187.1">
    <property type="nucleotide sequence ID" value="NZ_CP013011.1"/>
</dbReference>
<dbReference type="AlphaFoldDB" id="A0A0P0N4E9"/>
<protein>
    <submittedName>
        <fullName evidence="1">Split-Soret cytochrome c</fullName>
    </submittedName>
</protein>
<name>A0A0P0N4E9_9CREN</name>
<dbReference type="InterPro" id="IPR006311">
    <property type="entry name" value="TAT_signal"/>
</dbReference>
<keyword evidence="4" id="KW-1185">Reference proteome</keyword>
<dbReference type="Pfam" id="PF09719">
    <property type="entry name" value="C_GCAxxG_C_C"/>
    <property type="match status" value="1"/>
</dbReference>
<proteinExistence type="predicted"/>
<dbReference type="InterPro" id="IPR010181">
    <property type="entry name" value="CGCAxxGCC_motif"/>
</dbReference>
<dbReference type="SUPFAM" id="SSF48695">
    <property type="entry name" value="Multiheme cytochromes"/>
    <property type="match status" value="1"/>
</dbReference>
<evidence type="ECO:0000313" key="4">
    <source>
        <dbReference type="Proteomes" id="UP000196694"/>
    </source>
</evidence>
<accession>A0A0P0N4E9</accession>
<gene>
    <name evidence="2" type="ORF">Pdsh_10070</name>
    <name evidence="1" type="ORF">Pyrde_1256</name>
</gene>
<dbReference type="PROSITE" id="PS51318">
    <property type="entry name" value="TAT"/>
    <property type="match status" value="1"/>
</dbReference>
<dbReference type="STRING" id="1273541.Pyrde_1256"/>
<dbReference type="EMBL" id="NCQP01000008">
    <property type="protein sequence ID" value="OWJ53854.1"/>
    <property type="molecule type" value="Genomic_DNA"/>
</dbReference>
<dbReference type="Proteomes" id="UP000196694">
    <property type="component" value="Unassembled WGS sequence"/>
</dbReference>
<sequence>MVSRREFVKKTMLVVLGGLAVSRLTPLARAAGEAAGQEAPSLPWPYVELDPEETRKLGHLGYYMFECAGGAFWAITVQLKEKIGYPWTLLPIPSREEVMKALEEGRHIPGLMQYGYGGAVGWASLCGSLNGALMAINMVLGEKAEWDKIGKLLMRYYETTPLPTEKSNEYAVKGEFYVKKLKSDKWLPQSVSGSVLCHVSVSKWCRVSGYASGSKERAERCARLTGDIAARAVELLNAYKRGRLEEVAASLTLSPTTASCRVCHYKGKDYEIGQFTRGYMQCESCHTDMRPHAHTFVDIARPSSEPAEEAGSSKGLLAAGAAAGAAIGVVAGALASSKNKEERQ</sequence>
<dbReference type="KEGG" id="pdl:Pyrde_1256"/>
<evidence type="ECO:0000313" key="2">
    <source>
        <dbReference type="EMBL" id="OWJ53854.1"/>
    </source>
</evidence>
<evidence type="ECO:0000313" key="3">
    <source>
        <dbReference type="Proteomes" id="UP000058613"/>
    </source>
</evidence>
<dbReference type="Proteomes" id="UP000058613">
    <property type="component" value="Chromosome"/>
</dbReference>